<dbReference type="InterPro" id="IPR016024">
    <property type="entry name" value="ARM-type_fold"/>
</dbReference>
<dbReference type="SUPFAM" id="SSF48371">
    <property type="entry name" value="ARM repeat"/>
    <property type="match status" value="1"/>
</dbReference>
<dbReference type="GO" id="GO:0005783">
    <property type="term" value="C:endoplasmic reticulum"/>
    <property type="evidence" value="ECO:0007669"/>
    <property type="project" value="TreeGrafter"/>
</dbReference>
<dbReference type="EMBL" id="VRMN01000001">
    <property type="protein sequence ID" value="KAA8498017.1"/>
    <property type="molecule type" value="Genomic_DNA"/>
</dbReference>
<dbReference type="PANTHER" id="PTHR19316">
    <property type="entry name" value="PROTEIN FOLDING REGULATOR"/>
    <property type="match status" value="1"/>
</dbReference>
<proteinExistence type="predicted"/>
<protein>
    <submittedName>
        <fullName evidence="2">Hsp70 nucleotide exchange factor FES1</fullName>
    </submittedName>
</protein>
<sequence length="383" mass="41664">MYLCSVPLWRTLEPTRKHEDKERALTDGGRKSDKVTSALERGGKDREQGQRRRGAMGEHGQGQKEADMQIQSLNELLKVAVEHTAVDAQGHTALSGLTPEQIAEKRAFIEQNKGVLDALFPDVYAQIRELKDVLLDDARQAADHIGALLALEEYMEDRNYAINIQKTGVLDAAVRRAQNSLGSHADASTVRVAAVSLLGSAMQDDDEVKALVASHPDALQVVVGALSDADPSVRAKGVRAISALLRNSPEHSDAVKALGGVEALAACINDAQSEVVRRRARFFTAKAPRTQNLWFVRDICELDGGAAVRLVVRDVGNLPADQVGDLEDAVELIKVCASCEHGRALLKSENCVDVINRLEERVEDKELKGNVHQLAQTLCKILA</sequence>
<dbReference type="GO" id="GO:0000774">
    <property type="term" value="F:adenyl-nucleotide exchange factor activity"/>
    <property type="evidence" value="ECO:0007669"/>
    <property type="project" value="TreeGrafter"/>
</dbReference>
<gene>
    <name evidence="2" type="ORF">FVE85_5602</name>
</gene>
<organism evidence="2 3">
    <name type="scientific">Porphyridium purpureum</name>
    <name type="common">Red alga</name>
    <name type="synonym">Porphyridium cruentum</name>
    <dbReference type="NCBI Taxonomy" id="35688"/>
    <lineage>
        <taxon>Eukaryota</taxon>
        <taxon>Rhodophyta</taxon>
        <taxon>Bangiophyceae</taxon>
        <taxon>Porphyridiales</taxon>
        <taxon>Porphyridiaceae</taxon>
        <taxon>Porphyridium</taxon>
    </lineage>
</organism>
<comment type="caution">
    <text evidence="2">The sequence shown here is derived from an EMBL/GenBank/DDBJ whole genome shotgun (WGS) entry which is preliminary data.</text>
</comment>
<feature type="region of interest" description="Disordered" evidence="1">
    <location>
        <begin position="18"/>
        <end position="66"/>
    </location>
</feature>
<dbReference type="OrthoDB" id="5323at2759"/>
<dbReference type="Proteomes" id="UP000324585">
    <property type="component" value="Unassembled WGS sequence"/>
</dbReference>
<accession>A0A5J4Z5V0</accession>
<reference evidence="3" key="1">
    <citation type="journal article" date="2019" name="Nat. Commun.">
        <title>Expansion of phycobilisome linker gene families in mesophilic red algae.</title>
        <authorList>
            <person name="Lee J."/>
            <person name="Kim D."/>
            <person name="Bhattacharya D."/>
            <person name="Yoon H.S."/>
        </authorList>
    </citation>
    <scope>NUCLEOTIDE SEQUENCE [LARGE SCALE GENOMIC DNA]</scope>
    <source>
        <strain evidence="3">CCMP 1328</strain>
    </source>
</reference>
<dbReference type="AlphaFoldDB" id="A0A5J4Z5V0"/>
<keyword evidence="3" id="KW-1185">Reference proteome</keyword>
<dbReference type="PANTHER" id="PTHR19316:SF18">
    <property type="entry name" value="HSP70-BINDING PROTEIN 1"/>
    <property type="match status" value="1"/>
</dbReference>
<evidence type="ECO:0000313" key="2">
    <source>
        <dbReference type="EMBL" id="KAA8498017.1"/>
    </source>
</evidence>
<dbReference type="Gene3D" id="1.25.10.10">
    <property type="entry name" value="Leucine-rich Repeat Variant"/>
    <property type="match status" value="1"/>
</dbReference>
<feature type="compositionally biased region" description="Basic and acidic residues" evidence="1">
    <location>
        <begin position="18"/>
        <end position="34"/>
    </location>
</feature>
<evidence type="ECO:0000313" key="3">
    <source>
        <dbReference type="Proteomes" id="UP000324585"/>
    </source>
</evidence>
<feature type="compositionally biased region" description="Basic and acidic residues" evidence="1">
    <location>
        <begin position="41"/>
        <end position="50"/>
    </location>
</feature>
<evidence type="ECO:0000256" key="1">
    <source>
        <dbReference type="SAM" id="MobiDB-lite"/>
    </source>
</evidence>
<dbReference type="InterPro" id="IPR050693">
    <property type="entry name" value="Hsp70_NEF-Inhibitors"/>
</dbReference>
<dbReference type="InterPro" id="IPR011989">
    <property type="entry name" value="ARM-like"/>
</dbReference>
<name>A0A5J4Z5V0_PORPP</name>